<feature type="compositionally biased region" description="Pro residues" evidence="1">
    <location>
        <begin position="47"/>
        <end position="71"/>
    </location>
</feature>
<dbReference type="AlphaFoldDB" id="A0A543I3Q8"/>
<accession>A0A543I3Q8</accession>
<feature type="transmembrane region" description="Helical" evidence="2">
    <location>
        <begin position="130"/>
        <end position="151"/>
    </location>
</feature>
<sequence>MADTGRGYVVAMSDDAGLRPDPTSDEQQFTVPIPSMPAPQSVSGPAPSAPPVAAPPLSYPPPTSPPVPHPPRSVDRQQTQVLPVSEPTRALPPPPWAGGPAPVQPYAPAPPPTATLEAPPDPLLAQIGAALFWITVGWWVTVLVRLLGTLVREGAISTLFLESLGRWPEETIVAAVISVLAALVLLLGRGSRGRDLLGWASGALALVTVAVAIWRILP</sequence>
<feature type="compositionally biased region" description="Pro residues" evidence="1">
    <location>
        <begin position="90"/>
        <end position="113"/>
    </location>
</feature>
<gene>
    <name evidence="3" type="ORF">FBY41_1495</name>
</gene>
<evidence type="ECO:0000313" key="3">
    <source>
        <dbReference type="EMBL" id="TQM65110.1"/>
    </source>
</evidence>
<keyword evidence="4" id="KW-1185">Reference proteome</keyword>
<comment type="caution">
    <text evidence="3">The sequence shown here is derived from an EMBL/GenBank/DDBJ whole genome shotgun (WGS) entry which is preliminary data.</text>
</comment>
<dbReference type="EMBL" id="VFPM01000001">
    <property type="protein sequence ID" value="TQM65110.1"/>
    <property type="molecule type" value="Genomic_DNA"/>
</dbReference>
<keyword evidence="2" id="KW-1133">Transmembrane helix</keyword>
<evidence type="ECO:0000256" key="1">
    <source>
        <dbReference type="SAM" id="MobiDB-lite"/>
    </source>
</evidence>
<feature type="region of interest" description="Disordered" evidence="1">
    <location>
        <begin position="1"/>
        <end position="114"/>
    </location>
</feature>
<evidence type="ECO:0000256" key="2">
    <source>
        <dbReference type="SAM" id="Phobius"/>
    </source>
</evidence>
<feature type="transmembrane region" description="Helical" evidence="2">
    <location>
        <begin position="171"/>
        <end position="189"/>
    </location>
</feature>
<evidence type="ECO:0000313" key="4">
    <source>
        <dbReference type="Proteomes" id="UP000316747"/>
    </source>
</evidence>
<name>A0A543I3Q8_9MICO</name>
<keyword evidence="2" id="KW-0812">Transmembrane</keyword>
<dbReference type="Proteomes" id="UP000316747">
    <property type="component" value="Unassembled WGS sequence"/>
</dbReference>
<protein>
    <submittedName>
        <fullName evidence="3">Uncharacterized protein</fullName>
    </submittedName>
</protein>
<keyword evidence="2" id="KW-0472">Membrane</keyword>
<proteinExistence type="predicted"/>
<feature type="transmembrane region" description="Helical" evidence="2">
    <location>
        <begin position="196"/>
        <end position="217"/>
    </location>
</feature>
<organism evidence="3 4">
    <name type="scientific">Humibacillus xanthopallidus</name>
    <dbReference type="NCBI Taxonomy" id="412689"/>
    <lineage>
        <taxon>Bacteria</taxon>
        <taxon>Bacillati</taxon>
        <taxon>Actinomycetota</taxon>
        <taxon>Actinomycetes</taxon>
        <taxon>Micrococcales</taxon>
        <taxon>Intrasporangiaceae</taxon>
        <taxon>Humibacillus</taxon>
    </lineage>
</organism>
<reference evidence="3 4" key="1">
    <citation type="submission" date="2019-06" db="EMBL/GenBank/DDBJ databases">
        <title>Genome sequencing of plant associated microbes to promote plant fitness in Sorghum bicolor and Oryza sativa.</title>
        <authorList>
            <person name="Coleman-Derr D."/>
        </authorList>
    </citation>
    <scope>NUCLEOTIDE SEQUENCE [LARGE SCALE GENOMIC DNA]</scope>
    <source>
        <strain evidence="3 4">KV-663</strain>
    </source>
</reference>